<dbReference type="Pfam" id="PF13231">
    <property type="entry name" value="PMT_2"/>
    <property type="match status" value="1"/>
</dbReference>
<dbReference type="AlphaFoldDB" id="A0A9Q4L3I2"/>
<organism evidence="3 4">
    <name type="scientific">Natrinema salsiterrestre</name>
    <dbReference type="NCBI Taxonomy" id="2950540"/>
    <lineage>
        <taxon>Archaea</taxon>
        <taxon>Methanobacteriati</taxon>
        <taxon>Methanobacteriota</taxon>
        <taxon>Stenosarchaea group</taxon>
        <taxon>Halobacteria</taxon>
        <taxon>Halobacteriales</taxon>
        <taxon>Natrialbaceae</taxon>
        <taxon>Natrinema</taxon>
    </lineage>
</organism>
<feature type="domain" description="Glycosyltransferase RgtA/B/C/D-like" evidence="2">
    <location>
        <begin position="84"/>
        <end position="175"/>
    </location>
</feature>
<keyword evidence="4" id="KW-1185">Reference proteome</keyword>
<name>A0A9Q4L3I2_9EURY</name>
<protein>
    <submittedName>
        <fullName evidence="3">Glycosyltransferase family 39 protein</fullName>
        <ecNumber evidence="3">2.4.-.-</ecNumber>
    </submittedName>
</protein>
<evidence type="ECO:0000256" key="1">
    <source>
        <dbReference type="SAM" id="Phobius"/>
    </source>
</evidence>
<keyword evidence="1" id="KW-0472">Membrane</keyword>
<feature type="transmembrane region" description="Helical" evidence="1">
    <location>
        <begin position="279"/>
        <end position="299"/>
    </location>
</feature>
<dbReference type="InterPro" id="IPR038731">
    <property type="entry name" value="RgtA/B/C-like"/>
</dbReference>
<keyword evidence="1" id="KW-0812">Transmembrane</keyword>
<feature type="transmembrane region" description="Helical" evidence="1">
    <location>
        <begin position="113"/>
        <end position="132"/>
    </location>
</feature>
<feature type="transmembrane region" description="Helical" evidence="1">
    <location>
        <begin position="168"/>
        <end position="193"/>
    </location>
</feature>
<evidence type="ECO:0000313" key="3">
    <source>
        <dbReference type="EMBL" id="MDF9745842.1"/>
    </source>
</evidence>
<feature type="transmembrane region" description="Helical" evidence="1">
    <location>
        <begin position="12"/>
        <end position="33"/>
    </location>
</feature>
<dbReference type="EC" id="2.4.-.-" evidence="3"/>
<keyword evidence="3" id="KW-0328">Glycosyltransferase</keyword>
<evidence type="ECO:0000313" key="4">
    <source>
        <dbReference type="Proteomes" id="UP001154061"/>
    </source>
</evidence>
<feature type="transmembrane region" description="Helical" evidence="1">
    <location>
        <begin position="213"/>
        <end position="233"/>
    </location>
</feature>
<reference evidence="3" key="1">
    <citation type="submission" date="2022-06" db="EMBL/GenBank/DDBJ databases">
        <title>Natrinema sp. a new haloarchaeum isolate from saline soil.</title>
        <authorList>
            <person name="Strakova D."/>
            <person name="Galisteo C."/>
            <person name="Sanchez-Porro C."/>
            <person name="Ventosa A."/>
        </authorList>
    </citation>
    <scope>NUCLEOTIDE SEQUENCE</scope>
    <source>
        <strain evidence="3">S1CR25-10</strain>
    </source>
</reference>
<evidence type="ECO:0000259" key="2">
    <source>
        <dbReference type="Pfam" id="PF13231"/>
    </source>
</evidence>
<feature type="transmembrane region" description="Helical" evidence="1">
    <location>
        <begin position="305"/>
        <end position="323"/>
    </location>
</feature>
<accession>A0A9Q4L3I2</accession>
<proteinExistence type="predicted"/>
<keyword evidence="3" id="KW-0808">Transferase</keyword>
<feature type="transmembrane region" description="Helical" evidence="1">
    <location>
        <begin position="138"/>
        <end position="156"/>
    </location>
</feature>
<sequence>MVEPIRNRYVSTIIAHASVFIIALVINLVHWLVPSIRNGSLVYFTPPDTSKYLSICQTGPEHLGTLIYKIGFLVPFCLTEILPGHVGPAWVAVQILLVSLASVLVFDTARRVFDLRTALVAGLSFALLYDTFRWTRTVLSDILFVFILTLALWALVRFQQNPTRRTRLAVYGACLWLAVTRPFGAPIVAGWLLYDMVSFGRYERFDLVPSRRLSVGLFLLLGAVVLLSVENWFPLVRGLYAQGAVFSPPQNAPYPIQHEYAVVESSSSLMFILRNFEHIVIITFLRVGAFFIPVIEGAFQSEWKVWNTMWLTVLLVGSVVGCLRLYRQRIVLFQMWVTPLVMIVAVCAVTFVDASFRYRAPAGPVFALLFSYSVSGEQLAAVANRLPGVETD</sequence>
<feature type="transmembrane region" description="Helical" evidence="1">
    <location>
        <begin position="330"/>
        <end position="352"/>
    </location>
</feature>
<keyword evidence="1" id="KW-1133">Transmembrane helix</keyword>
<comment type="caution">
    <text evidence="3">The sequence shown here is derived from an EMBL/GenBank/DDBJ whole genome shotgun (WGS) entry which is preliminary data.</text>
</comment>
<feature type="transmembrane region" description="Helical" evidence="1">
    <location>
        <begin position="89"/>
        <end position="106"/>
    </location>
</feature>
<dbReference type="EMBL" id="JAMQOT010000003">
    <property type="protein sequence ID" value="MDF9745842.1"/>
    <property type="molecule type" value="Genomic_DNA"/>
</dbReference>
<dbReference type="Proteomes" id="UP001154061">
    <property type="component" value="Unassembled WGS sequence"/>
</dbReference>
<dbReference type="RefSeq" id="WP_277521343.1">
    <property type="nucleotide sequence ID" value="NZ_JAMQOT010000003.1"/>
</dbReference>
<dbReference type="GO" id="GO:0016757">
    <property type="term" value="F:glycosyltransferase activity"/>
    <property type="evidence" value="ECO:0007669"/>
    <property type="project" value="UniProtKB-KW"/>
</dbReference>
<gene>
    <name evidence="3" type="ORF">NDI89_09635</name>
</gene>